<protein>
    <submittedName>
        <fullName evidence="1">Uncharacterized protein</fullName>
    </submittedName>
</protein>
<evidence type="ECO:0000313" key="1">
    <source>
        <dbReference type="EMBL" id="KAF1802613.1"/>
    </source>
</evidence>
<evidence type="ECO:0000313" key="2">
    <source>
        <dbReference type="Proteomes" id="UP000469890"/>
    </source>
</evidence>
<comment type="caution">
    <text evidence="1">The sequence shown here is derived from an EMBL/GenBank/DDBJ whole genome shotgun (WGS) entry which is preliminary data.</text>
</comment>
<organism evidence="1 2">
    <name type="scientific">Mucor circinelloides f. lusitanicus</name>
    <name type="common">Mucor racemosus var. lusitanicus</name>
    <dbReference type="NCBI Taxonomy" id="29924"/>
    <lineage>
        <taxon>Eukaryota</taxon>
        <taxon>Fungi</taxon>
        <taxon>Fungi incertae sedis</taxon>
        <taxon>Mucoromycota</taxon>
        <taxon>Mucoromycotina</taxon>
        <taxon>Mucoromycetes</taxon>
        <taxon>Mucorales</taxon>
        <taxon>Mucorineae</taxon>
        <taxon>Mucoraceae</taxon>
        <taxon>Mucor</taxon>
    </lineage>
</organism>
<gene>
    <name evidence="1" type="ORF">FB192DRAFT_1378923</name>
</gene>
<dbReference type="AlphaFoldDB" id="A0A8H4BI62"/>
<accession>A0A8H4BI62</accession>
<dbReference type="EMBL" id="JAAECE010000004">
    <property type="protein sequence ID" value="KAF1802613.1"/>
    <property type="molecule type" value="Genomic_DNA"/>
</dbReference>
<dbReference type="Proteomes" id="UP000469890">
    <property type="component" value="Unassembled WGS sequence"/>
</dbReference>
<reference evidence="1 2" key="1">
    <citation type="submission" date="2019-09" db="EMBL/GenBank/DDBJ databases">
        <authorList>
            <consortium name="DOE Joint Genome Institute"/>
            <person name="Mondo S.J."/>
            <person name="Navarro-Mendoza M.I."/>
            <person name="Perez-Arques C."/>
            <person name="Panchal S."/>
            <person name="Nicolas F.E."/>
            <person name="Ganguly P."/>
            <person name="Pangilinan J."/>
            <person name="Grigoriev I."/>
            <person name="Heitman J."/>
            <person name="Sanya K."/>
            <person name="Garre V."/>
        </authorList>
    </citation>
    <scope>NUCLEOTIDE SEQUENCE [LARGE SCALE GENOMIC DNA]</scope>
    <source>
        <strain evidence="1 2">MU402</strain>
    </source>
</reference>
<name>A0A8H4BI62_MUCCL</name>
<sequence length="218" mass="25032">MNITQDRAICMLFYKEFSEENVKQCKQDISSLSGKFQVCYQTSPNEPILVSEFRIFGEPAGDYHLYPEVATAEHQEAIVREECNTCKERQQESPDDVISVNVTETLEEVQKASPSKRDCRFQTSGETLAFINLVFTVHRSNSEFYAPWALYDLNDILASLKKYTAIFDHATTFIFSEWCRAYEPLMGLTDNNGKIFCHTLKEEFLAEAAKNVAIDYLK</sequence>
<proteinExistence type="predicted"/>